<dbReference type="Proteomes" id="UP000241890">
    <property type="component" value="Unassembled WGS sequence"/>
</dbReference>
<dbReference type="OrthoDB" id="415696at2759"/>
<dbReference type="InterPro" id="IPR002109">
    <property type="entry name" value="Glutaredoxin"/>
</dbReference>
<dbReference type="CDD" id="cd03028">
    <property type="entry name" value="GRX_PICOT_like"/>
    <property type="match status" value="1"/>
</dbReference>
<evidence type="ECO:0000256" key="5">
    <source>
        <dbReference type="ARBA" id="ARBA00023284"/>
    </source>
</evidence>
<keyword evidence="5" id="KW-0676">Redox-active center</keyword>
<evidence type="ECO:0000259" key="6">
    <source>
        <dbReference type="Pfam" id="PF00462"/>
    </source>
</evidence>
<comment type="caution">
    <text evidence="7">The sequence shown here is derived from an EMBL/GenBank/DDBJ whole genome shotgun (WGS) entry which is preliminary data.</text>
</comment>
<dbReference type="GO" id="GO:0046872">
    <property type="term" value="F:metal ion binding"/>
    <property type="evidence" value="ECO:0007669"/>
    <property type="project" value="UniProtKB-KW"/>
</dbReference>
<dbReference type="GO" id="GO:0051537">
    <property type="term" value="F:2 iron, 2 sulfur cluster binding"/>
    <property type="evidence" value="ECO:0007669"/>
    <property type="project" value="UniProtKB-KW"/>
</dbReference>
<evidence type="ECO:0000256" key="4">
    <source>
        <dbReference type="ARBA" id="ARBA00023014"/>
    </source>
</evidence>
<keyword evidence="2" id="KW-0479">Metal-binding</keyword>
<dbReference type="AlphaFoldDB" id="A0A2R5GFG5"/>
<dbReference type="Pfam" id="PF00462">
    <property type="entry name" value="Glutaredoxin"/>
    <property type="match status" value="1"/>
</dbReference>
<organism evidence="7 8">
    <name type="scientific">Hondaea fermentalgiana</name>
    <dbReference type="NCBI Taxonomy" id="2315210"/>
    <lineage>
        <taxon>Eukaryota</taxon>
        <taxon>Sar</taxon>
        <taxon>Stramenopiles</taxon>
        <taxon>Bigyra</taxon>
        <taxon>Labyrinthulomycetes</taxon>
        <taxon>Thraustochytrida</taxon>
        <taxon>Thraustochytriidae</taxon>
        <taxon>Hondaea</taxon>
    </lineage>
</organism>
<evidence type="ECO:0000313" key="7">
    <source>
        <dbReference type="EMBL" id="GBG27373.1"/>
    </source>
</evidence>
<reference evidence="7 8" key="1">
    <citation type="submission" date="2017-12" db="EMBL/GenBank/DDBJ databases">
        <title>Sequencing, de novo assembly and annotation of complete genome of a new Thraustochytrid species, strain FCC1311.</title>
        <authorList>
            <person name="Sedici K."/>
            <person name="Godart F."/>
            <person name="Aiese Cigliano R."/>
            <person name="Sanseverino W."/>
            <person name="Barakat M."/>
            <person name="Ortet P."/>
            <person name="Marechal E."/>
            <person name="Cagnac O."/>
            <person name="Amato A."/>
        </authorList>
    </citation>
    <scope>NUCLEOTIDE SEQUENCE [LARGE SCALE GENOMIC DNA]</scope>
</reference>
<proteinExistence type="predicted"/>
<dbReference type="FunFam" id="3.40.30.10:FF:000005">
    <property type="entry name" value="Glutaredoxin 5"/>
    <property type="match status" value="1"/>
</dbReference>
<dbReference type="NCBIfam" id="TIGR00365">
    <property type="entry name" value="Grx4 family monothiol glutaredoxin"/>
    <property type="match status" value="1"/>
</dbReference>
<dbReference type="EMBL" id="BEYU01000030">
    <property type="protein sequence ID" value="GBG27373.1"/>
    <property type="molecule type" value="Genomic_DNA"/>
</dbReference>
<evidence type="ECO:0000256" key="2">
    <source>
        <dbReference type="ARBA" id="ARBA00022723"/>
    </source>
</evidence>
<dbReference type="FunCoup" id="A0A2R5GFG5">
    <property type="interactions" value="108"/>
</dbReference>
<dbReference type="InterPro" id="IPR036249">
    <property type="entry name" value="Thioredoxin-like_sf"/>
</dbReference>
<protein>
    <submittedName>
        <fullName evidence="7">Monothiol glutaredoxin-S11</fullName>
    </submittedName>
</protein>
<dbReference type="PROSITE" id="PS51354">
    <property type="entry name" value="GLUTAREDOXIN_2"/>
    <property type="match status" value="1"/>
</dbReference>
<sequence length="186" mass="19804">MQHATRALRMAATRSAGRLACAEARGGSSSSVLRMGALRAATIQTPVMGARAFSGRLSGEDSHSDFAPESKVEIESVEEFIQTAVKEHPVLLFMKGKPTAPQCGFSAQTVGVLQAEGIDFASADVLSSAEVREGIKKFSSWPTIPQLYVGGEFVGGCDIVTEMHKSGELKDLLAPYKAEQDANDEK</sequence>
<gene>
    <name evidence="7" type="ORF">FCC1311_035952</name>
</gene>
<dbReference type="GO" id="GO:0005759">
    <property type="term" value="C:mitochondrial matrix"/>
    <property type="evidence" value="ECO:0007669"/>
    <property type="project" value="TreeGrafter"/>
</dbReference>
<dbReference type="InterPro" id="IPR033658">
    <property type="entry name" value="GRX_PICOT-like"/>
</dbReference>
<evidence type="ECO:0000256" key="3">
    <source>
        <dbReference type="ARBA" id="ARBA00023004"/>
    </source>
</evidence>
<dbReference type="Gene3D" id="3.40.30.10">
    <property type="entry name" value="Glutaredoxin"/>
    <property type="match status" value="1"/>
</dbReference>
<dbReference type="SUPFAM" id="SSF52833">
    <property type="entry name" value="Thioredoxin-like"/>
    <property type="match status" value="1"/>
</dbReference>
<dbReference type="PANTHER" id="PTHR10293:SF16">
    <property type="entry name" value="GLUTAREDOXIN-RELATED PROTEIN 5, MITOCHONDRIAL"/>
    <property type="match status" value="1"/>
</dbReference>
<feature type="domain" description="Glutaredoxin" evidence="6">
    <location>
        <begin position="90"/>
        <end position="154"/>
    </location>
</feature>
<dbReference type="InParanoid" id="A0A2R5GFG5"/>
<keyword evidence="4" id="KW-0411">Iron-sulfur</keyword>
<evidence type="ECO:0000256" key="1">
    <source>
        <dbReference type="ARBA" id="ARBA00022714"/>
    </source>
</evidence>
<dbReference type="PANTHER" id="PTHR10293">
    <property type="entry name" value="GLUTAREDOXIN FAMILY MEMBER"/>
    <property type="match status" value="1"/>
</dbReference>
<keyword evidence="3" id="KW-0408">Iron</keyword>
<keyword evidence="8" id="KW-1185">Reference proteome</keyword>
<keyword evidence="1" id="KW-0001">2Fe-2S</keyword>
<accession>A0A2R5GFG5</accession>
<evidence type="ECO:0000313" key="8">
    <source>
        <dbReference type="Proteomes" id="UP000241890"/>
    </source>
</evidence>
<dbReference type="InterPro" id="IPR004480">
    <property type="entry name" value="Monothiol_GRX-rel"/>
</dbReference>
<name>A0A2R5GFG5_9STRA</name>